<reference evidence="1" key="1">
    <citation type="submission" date="2014-11" db="EMBL/GenBank/DDBJ databases">
        <authorList>
            <person name="Amaro Gonzalez C."/>
        </authorList>
    </citation>
    <scope>NUCLEOTIDE SEQUENCE</scope>
</reference>
<accession>A0A0E9VJY4</accession>
<organism evidence="1">
    <name type="scientific">Anguilla anguilla</name>
    <name type="common">European freshwater eel</name>
    <name type="synonym">Muraena anguilla</name>
    <dbReference type="NCBI Taxonomy" id="7936"/>
    <lineage>
        <taxon>Eukaryota</taxon>
        <taxon>Metazoa</taxon>
        <taxon>Chordata</taxon>
        <taxon>Craniata</taxon>
        <taxon>Vertebrata</taxon>
        <taxon>Euteleostomi</taxon>
        <taxon>Actinopterygii</taxon>
        <taxon>Neopterygii</taxon>
        <taxon>Teleostei</taxon>
        <taxon>Anguilliformes</taxon>
        <taxon>Anguillidae</taxon>
        <taxon>Anguilla</taxon>
    </lineage>
</organism>
<protein>
    <submittedName>
        <fullName evidence="1">Uncharacterized protein</fullName>
    </submittedName>
</protein>
<reference evidence="1" key="2">
    <citation type="journal article" date="2015" name="Fish Shellfish Immunol.">
        <title>Early steps in the European eel (Anguilla anguilla)-Vibrio vulnificus interaction in the gills: Role of the RtxA13 toxin.</title>
        <authorList>
            <person name="Callol A."/>
            <person name="Pajuelo D."/>
            <person name="Ebbesson L."/>
            <person name="Teles M."/>
            <person name="MacKenzie S."/>
            <person name="Amaro C."/>
        </authorList>
    </citation>
    <scope>NUCLEOTIDE SEQUENCE</scope>
</reference>
<dbReference type="AlphaFoldDB" id="A0A0E9VJY4"/>
<name>A0A0E9VJY4_ANGAN</name>
<dbReference type="EMBL" id="GBXM01030276">
    <property type="protein sequence ID" value="JAH78301.1"/>
    <property type="molecule type" value="Transcribed_RNA"/>
</dbReference>
<proteinExistence type="predicted"/>
<evidence type="ECO:0000313" key="1">
    <source>
        <dbReference type="EMBL" id="JAH78301.1"/>
    </source>
</evidence>
<sequence length="34" mass="4161">MYLFSLNLHYHCCHQQQHIKKNRHFGNLDMGAFQ</sequence>